<evidence type="ECO:0000313" key="14">
    <source>
        <dbReference type="Proteomes" id="UP001172738"/>
    </source>
</evidence>
<keyword evidence="8" id="KW-0456">Lyase</keyword>
<dbReference type="NCBIfam" id="NF004790">
    <property type="entry name" value="PRK06136.1"/>
    <property type="match status" value="1"/>
</dbReference>
<gene>
    <name evidence="13" type="primary">cobA</name>
    <name evidence="13" type="ORF">QQX04_05555</name>
</gene>
<dbReference type="Pfam" id="PF00590">
    <property type="entry name" value="TP_methylase"/>
    <property type="match status" value="1"/>
</dbReference>
<protein>
    <submittedName>
        <fullName evidence="13">Uroporphyrinogen-III C-methyltransferase</fullName>
        <ecNumber evidence="13">2.1.1.107</ecNumber>
    </submittedName>
</protein>
<comment type="caution">
    <text evidence="13">The sequence shown here is derived from an EMBL/GenBank/DDBJ whole genome shotgun (WGS) entry which is preliminary data.</text>
</comment>
<dbReference type="Gene3D" id="3.40.50.720">
    <property type="entry name" value="NAD(P)-binding Rossmann-like Domain"/>
    <property type="match status" value="1"/>
</dbReference>
<evidence type="ECO:0000256" key="7">
    <source>
        <dbReference type="ARBA" id="ARBA00023027"/>
    </source>
</evidence>
<dbReference type="InterPro" id="IPR035996">
    <property type="entry name" value="4pyrrol_Methylase_sf"/>
</dbReference>
<comment type="catalytic activity">
    <reaction evidence="11">
        <text>precorrin-2 + NAD(+) = sirohydrochlorin + NADH + 2 H(+)</text>
        <dbReference type="Rhea" id="RHEA:15613"/>
        <dbReference type="ChEBI" id="CHEBI:15378"/>
        <dbReference type="ChEBI" id="CHEBI:57540"/>
        <dbReference type="ChEBI" id="CHEBI:57945"/>
        <dbReference type="ChEBI" id="CHEBI:58351"/>
        <dbReference type="ChEBI" id="CHEBI:58827"/>
        <dbReference type="EC" id="1.3.1.76"/>
    </reaction>
</comment>
<dbReference type="Pfam" id="PF13241">
    <property type="entry name" value="NAD_binding_7"/>
    <property type="match status" value="1"/>
</dbReference>
<sequence length="404" mass="41833">MLLSLDVADREVVVAGGGAVAARRVRALLDSGARVTVISPEAGDDVTRLASHGDIRWERRRVRPEDLDGVWLAIAATDDPDVNLMVARWASDRRVWCVNSSDGFSTSARVAAVSRHGDLAVGVVSEGAPDPSRVARVRDSLGALLDEGQVDLRRVRGRRGRVVLVGSGPGSSDLITVRGARLLAEADVVVTDRLGATGLLAALPETVEVINVGKSPDNHPVPQHEINDILVDRARKGLTVIRLKGGDPFVFGRGGEEVHACVEADIPVEVVPGITSALSAPALAGIPPTQRGIAASVLITSGHAGPEPAVRAALGHGVTVIVLMGVAALPAFVEAALEEGADPSTPVAILESATTARERVTHGTVSDIVRIAGEMAVKPPAVIVIGKVAEPELLASALAATPRP</sequence>
<dbReference type="InterPro" id="IPR006366">
    <property type="entry name" value="CobA/CysG_C"/>
</dbReference>
<dbReference type="PIRSF" id="PIRSF036426">
    <property type="entry name" value="Sirohaem_synth"/>
    <property type="match status" value="1"/>
</dbReference>
<reference evidence="13" key="1">
    <citation type="submission" date="2023-06" db="EMBL/GenBank/DDBJ databases">
        <title>SYSU T00b26.</title>
        <authorList>
            <person name="Gao L."/>
            <person name="Fang B.-Z."/>
            <person name="Li W.-J."/>
        </authorList>
    </citation>
    <scope>NUCLEOTIDE SEQUENCE</scope>
    <source>
        <strain evidence="13">SYSU T00b26</strain>
    </source>
</reference>
<evidence type="ECO:0000256" key="5">
    <source>
        <dbReference type="ARBA" id="ARBA00022691"/>
    </source>
</evidence>
<dbReference type="PANTHER" id="PTHR45790:SF3">
    <property type="entry name" value="S-ADENOSYL-L-METHIONINE-DEPENDENT UROPORPHYRINOGEN III METHYLTRANSFERASE, CHLOROPLASTIC"/>
    <property type="match status" value="1"/>
</dbReference>
<dbReference type="GO" id="GO:0004851">
    <property type="term" value="F:uroporphyrin-III C-methyltransferase activity"/>
    <property type="evidence" value="ECO:0007669"/>
    <property type="project" value="UniProtKB-EC"/>
</dbReference>
<dbReference type="GO" id="GO:0032259">
    <property type="term" value="P:methylation"/>
    <property type="evidence" value="ECO:0007669"/>
    <property type="project" value="UniProtKB-KW"/>
</dbReference>
<keyword evidence="10" id="KW-0511">Multifunctional enzyme</keyword>
<dbReference type="RefSeq" id="WP_301127673.1">
    <property type="nucleotide sequence ID" value="NZ_JAUHPV010000003.1"/>
</dbReference>
<keyword evidence="5" id="KW-0949">S-adenosyl-L-methionine</keyword>
<dbReference type="NCBIfam" id="TIGR01469">
    <property type="entry name" value="cobA_cysG_Cterm"/>
    <property type="match status" value="1"/>
</dbReference>
<dbReference type="CDD" id="cd11642">
    <property type="entry name" value="SUMT"/>
    <property type="match status" value="1"/>
</dbReference>
<keyword evidence="14" id="KW-1185">Reference proteome</keyword>
<accession>A0ABT8FZX9</accession>
<dbReference type="PANTHER" id="PTHR45790">
    <property type="entry name" value="SIROHEME SYNTHASE-RELATED"/>
    <property type="match status" value="1"/>
</dbReference>
<evidence type="ECO:0000256" key="9">
    <source>
        <dbReference type="ARBA" id="ARBA00023244"/>
    </source>
</evidence>
<dbReference type="Gene3D" id="3.30.950.10">
    <property type="entry name" value="Methyltransferase, Cobalt-precorrin-4 Transmethylase, Domain 2"/>
    <property type="match status" value="1"/>
</dbReference>
<dbReference type="SUPFAM" id="SSF51735">
    <property type="entry name" value="NAD(P)-binding Rossmann-fold domains"/>
    <property type="match status" value="1"/>
</dbReference>
<organism evidence="13 14">
    <name type="scientific">Demequina zhanjiangensis</name>
    <dbReference type="NCBI Taxonomy" id="3051659"/>
    <lineage>
        <taxon>Bacteria</taxon>
        <taxon>Bacillati</taxon>
        <taxon>Actinomycetota</taxon>
        <taxon>Actinomycetes</taxon>
        <taxon>Micrococcales</taxon>
        <taxon>Demequinaceae</taxon>
        <taxon>Demequina</taxon>
    </lineage>
</organism>
<dbReference type="NCBIfam" id="TIGR01470">
    <property type="entry name" value="cysG_Nterm"/>
    <property type="match status" value="1"/>
</dbReference>
<keyword evidence="7" id="KW-0520">NAD</keyword>
<dbReference type="InterPro" id="IPR036291">
    <property type="entry name" value="NAD(P)-bd_dom_sf"/>
</dbReference>
<dbReference type="EMBL" id="JAUHPV010000003">
    <property type="protein sequence ID" value="MDN4472456.1"/>
    <property type="molecule type" value="Genomic_DNA"/>
</dbReference>
<proteinExistence type="predicted"/>
<evidence type="ECO:0000313" key="13">
    <source>
        <dbReference type="EMBL" id="MDN4472456.1"/>
    </source>
</evidence>
<evidence type="ECO:0000256" key="2">
    <source>
        <dbReference type="ARBA" id="ARBA00022573"/>
    </source>
</evidence>
<feature type="domain" description="Peptidase A2" evidence="12">
    <location>
        <begin position="25"/>
        <end position="39"/>
    </location>
</feature>
<evidence type="ECO:0000256" key="11">
    <source>
        <dbReference type="ARBA" id="ARBA00047561"/>
    </source>
</evidence>
<name>A0ABT8FZX9_9MICO</name>
<evidence type="ECO:0000256" key="8">
    <source>
        <dbReference type="ARBA" id="ARBA00023239"/>
    </source>
</evidence>
<comment type="pathway">
    <text evidence="1">Porphyrin-containing compound metabolism; siroheme biosynthesis; sirohydrochlorin from precorrin-2: step 1/1.</text>
</comment>
<evidence type="ECO:0000256" key="6">
    <source>
        <dbReference type="ARBA" id="ARBA00023002"/>
    </source>
</evidence>
<dbReference type="InterPro" id="IPR006367">
    <property type="entry name" value="Sirohaem_synthase_N"/>
</dbReference>
<dbReference type="InterPro" id="IPR000878">
    <property type="entry name" value="4pyrrol_Mease"/>
</dbReference>
<dbReference type="InterPro" id="IPR014776">
    <property type="entry name" value="4pyrrole_Mease_sub2"/>
</dbReference>
<dbReference type="InterPro" id="IPR050161">
    <property type="entry name" value="Siro_Cobalamin_biosynth"/>
</dbReference>
<dbReference type="PROSITE" id="PS50175">
    <property type="entry name" value="ASP_PROT_RETROV"/>
    <property type="match status" value="1"/>
</dbReference>
<dbReference type="InterPro" id="IPR001995">
    <property type="entry name" value="Peptidase_A2_cat"/>
</dbReference>
<dbReference type="EC" id="2.1.1.107" evidence="13"/>
<dbReference type="InterPro" id="IPR012409">
    <property type="entry name" value="Sirohaem_synth"/>
</dbReference>
<evidence type="ECO:0000256" key="3">
    <source>
        <dbReference type="ARBA" id="ARBA00022603"/>
    </source>
</evidence>
<keyword evidence="2" id="KW-0169">Cobalamin biosynthesis</keyword>
<dbReference type="Gene3D" id="3.40.1010.10">
    <property type="entry name" value="Cobalt-precorrin-4 Transmethylase, Domain 1"/>
    <property type="match status" value="1"/>
</dbReference>
<keyword evidence="4 13" id="KW-0808">Transferase</keyword>
<dbReference type="SUPFAM" id="SSF53790">
    <property type="entry name" value="Tetrapyrrole methylase"/>
    <property type="match status" value="1"/>
</dbReference>
<evidence type="ECO:0000256" key="10">
    <source>
        <dbReference type="ARBA" id="ARBA00023268"/>
    </source>
</evidence>
<keyword evidence="9" id="KW-0627">Porphyrin biosynthesis</keyword>
<evidence type="ECO:0000256" key="4">
    <source>
        <dbReference type="ARBA" id="ARBA00022679"/>
    </source>
</evidence>
<keyword evidence="3 13" id="KW-0489">Methyltransferase</keyword>
<dbReference type="InterPro" id="IPR003043">
    <property type="entry name" value="Uropor_MeTrfase_CS"/>
</dbReference>
<evidence type="ECO:0000256" key="1">
    <source>
        <dbReference type="ARBA" id="ARBA00005010"/>
    </source>
</evidence>
<evidence type="ECO:0000259" key="12">
    <source>
        <dbReference type="PROSITE" id="PS50175"/>
    </source>
</evidence>
<keyword evidence="6" id="KW-0560">Oxidoreductase</keyword>
<dbReference type="InterPro" id="IPR014777">
    <property type="entry name" value="4pyrrole_Mease_sub1"/>
</dbReference>
<dbReference type="Proteomes" id="UP001172738">
    <property type="component" value="Unassembled WGS sequence"/>
</dbReference>
<dbReference type="PROSITE" id="PS00839">
    <property type="entry name" value="SUMT_1"/>
    <property type="match status" value="1"/>
</dbReference>